<protein>
    <submittedName>
        <fullName evidence="2">Uncharacterized protein</fullName>
    </submittedName>
</protein>
<accession>A0AAD6ZJT9</accession>
<reference evidence="2" key="1">
    <citation type="submission" date="2023-03" db="EMBL/GenBank/DDBJ databases">
        <title>Massive genome expansion in bonnet fungi (Mycena s.s.) driven by repeated elements and novel gene families across ecological guilds.</title>
        <authorList>
            <consortium name="Lawrence Berkeley National Laboratory"/>
            <person name="Harder C.B."/>
            <person name="Miyauchi S."/>
            <person name="Viragh M."/>
            <person name="Kuo A."/>
            <person name="Thoen E."/>
            <person name="Andreopoulos B."/>
            <person name="Lu D."/>
            <person name="Skrede I."/>
            <person name="Drula E."/>
            <person name="Henrissat B."/>
            <person name="Morin E."/>
            <person name="Kohler A."/>
            <person name="Barry K."/>
            <person name="LaButti K."/>
            <person name="Morin E."/>
            <person name="Salamov A."/>
            <person name="Lipzen A."/>
            <person name="Mereny Z."/>
            <person name="Hegedus B."/>
            <person name="Baldrian P."/>
            <person name="Stursova M."/>
            <person name="Weitz H."/>
            <person name="Taylor A."/>
            <person name="Grigoriev I.V."/>
            <person name="Nagy L.G."/>
            <person name="Martin F."/>
            <person name="Kauserud H."/>
        </authorList>
    </citation>
    <scope>NUCLEOTIDE SEQUENCE</scope>
    <source>
        <strain evidence="2">CBHHK002</strain>
    </source>
</reference>
<keyword evidence="3" id="KW-1185">Reference proteome</keyword>
<gene>
    <name evidence="2" type="ORF">DFH08DRAFT_817074</name>
</gene>
<feature type="compositionally biased region" description="Polar residues" evidence="1">
    <location>
        <begin position="108"/>
        <end position="117"/>
    </location>
</feature>
<feature type="compositionally biased region" description="Basic and acidic residues" evidence="1">
    <location>
        <begin position="63"/>
        <end position="79"/>
    </location>
</feature>
<organism evidence="2 3">
    <name type="scientific">Mycena albidolilacea</name>
    <dbReference type="NCBI Taxonomy" id="1033008"/>
    <lineage>
        <taxon>Eukaryota</taxon>
        <taxon>Fungi</taxon>
        <taxon>Dikarya</taxon>
        <taxon>Basidiomycota</taxon>
        <taxon>Agaricomycotina</taxon>
        <taxon>Agaricomycetes</taxon>
        <taxon>Agaricomycetidae</taxon>
        <taxon>Agaricales</taxon>
        <taxon>Marasmiineae</taxon>
        <taxon>Mycenaceae</taxon>
        <taxon>Mycena</taxon>
    </lineage>
</organism>
<name>A0AAD6ZJT9_9AGAR</name>
<feature type="region of interest" description="Disordered" evidence="1">
    <location>
        <begin position="34"/>
        <end position="136"/>
    </location>
</feature>
<dbReference type="AlphaFoldDB" id="A0AAD6ZJT9"/>
<proteinExistence type="predicted"/>
<evidence type="ECO:0000256" key="1">
    <source>
        <dbReference type="SAM" id="MobiDB-lite"/>
    </source>
</evidence>
<evidence type="ECO:0000313" key="3">
    <source>
        <dbReference type="Proteomes" id="UP001218218"/>
    </source>
</evidence>
<sequence length="136" mass="15314">MEWQAEEEGNDCVTENAGNALPCQNQLLDLDVRSPTAAPLLRGSPDPDSLGHSRSETYSMESSQKDEENGSELTTKHQENWGARNNEQKFLIWESSSEPSSEWDRAYSDTSPMSISSAYEDPRHQWNMKEMGSNTV</sequence>
<dbReference type="EMBL" id="JARIHO010000044">
    <property type="protein sequence ID" value="KAJ7325394.1"/>
    <property type="molecule type" value="Genomic_DNA"/>
</dbReference>
<evidence type="ECO:0000313" key="2">
    <source>
        <dbReference type="EMBL" id="KAJ7325394.1"/>
    </source>
</evidence>
<comment type="caution">
    <text evidence="2">The sequence shown here is derived from an EMBL/GenBank/DDBJ whole genome shotgun (WGS) entry which is preliminary data.</text>
</comment>
<dbReference type="Proteomes" id="UP001218218">
    <property type="component" value="Unassembled WGS sequence"/>
</dbReference>